<reference evidence="1 2" key="1">
    <citation type="submission" date="2018-11" db="EMBL/GenBank/DDBJ databases">
        <title>Flavobacterium sp. nov., YIM 102701-2 draft genome.</title>
        <authorList>
            <person name="Li G."/>
            <person name="Jiang Y."/>
        </authorList>
    </citation>
    <scope>NUCLEOTIDE SEQUENCE [LARGE SCALE GENOMIC DNA]</scope>
    <source>
        <strain evidence="1 2">YIM 102701-2</strain>
    </source>
</reference>
<evidence type="ECO:0000313" key="1">
    <source>
        <dbReference type="EMBL" id="RRJ91882.1"/>
    </source>
</evidence>
<dbReference type="AlphaFoldDB" id="A0A3P3W9P2"/>
<dbReference type="EMBL" id="RQVQ01000008">
    <property type="protein sequence ID" value="RRJ91882.1"/>
    <property type="molecule type" value="Genomic_DNA"/>
</dbReference>
<name>A0A3P3W9P2_9FLAO</name>
<sequence length="179" mass="21536">MRIHYVIIFFVFISCKTQKSQSEFDKCDFIVTENESDFDELVSNIDETIFYKNVLDRFEKLNKGILLYTKYSNHKYGKFILIEFTNNEMHCTQVYPNSEKNIHLDKSQEKWFQSNILLMEQAYYYENCKSSSDRLNLLIVKQSDSVLSKYFSMGELYFNKTSSNKNFIRLKEFWKTQLL</sequence>
<dbReference type="Proteomes" id="UP000275719">
    <property type="component" value="Unassembled WGS sequence"/>
</dbReference>
<gene>
    <name evidence="1" type="ORF">EG240_04810</name>
</gene>
<protein>
    <submittedName>
        <fullName evidence="1">Uncharacterized protein</fullName>
    </submittedName>
</protein>
<accession>A0A3P3W9P2</accession>
<keyword evidence="2" id="KW-1185">Reference proteome</keyword>
<dbReference type="PROSITE" id="PS51257">
    <property type="entry name" value="PROKAR_LIPOPROTEIN"/>
    <property type="match status" value="1"/>
</dbReference>
<evidence type="ECO:0000313" key="2">
    <source>
        <dbReference type="Proteomes" id="UP000275719"/>
    </source>
</evidence>
<proteinExistence type="predicted"/>
<dbReference type="RefSeq" id="WP_125017994.1">
    <property type="nucleotide sequence ID" value="NZ_RQVQ01000008.1"/>
</dbReference>
<organism evidence="1 2">
    <name type="scientific">Paenimyroides tangerinum</name>
    <dbReference type="NCBI Taxonomy" id="2488728"/>
    <lineage>
        <taxon>Bacteria</taxon>
        <taxon>Pseudomonadati</taxon>
        <taxon>Bacteroidota</taxon>
        <taxon>Flavobacteriia</taxon>
        <taxon>Flavobacteriales</taxon>
        <taxon>Flavobacteriaceae</taxon>
        <taxon>Paenimyroides</taxon>
    </lineage>
</organism>
<comment type="caution">
    <text evidence="1">The sequence shown here is derived from an EMBL/GenBank/DDBJ whole genome shotgun (WGS) entry which is preliminary data.</text>
</comment>